<name>A0A0D3JWQ1_EMIH1</name>
<accession>A0A0D3JWQ1</accession>
<dbReference type="InterPro" id="IPR011992">
    <property type="entry name" value="EF-hand-dom_pair"/>
</dbReference>
<dbReference type="RefSeq" id="XP_005780365.1">
    <property type="nucleotide sequence ID" value="XM_005780308.1"/>
</dbReference>
<proteinExistence type="predicted"/>
<dbReference type="SUPFAM" id="SSF46966">
    <property type="entry name" value="Spectrin repeat"/>
    <property type="match status" value="1"/>
</dbReference>
<dbReference type="AlphaFoldDB" id="A0A0D3JWQ1"/>
<evidence type="ECO:0000313" key="5">
    <source>
        <dbReference type="Proteomes" id="UP000013827"/>
    </source>
</evidence>
<evidence type="ECO:0000256" key="2">
    <source>
        <dbReference type="SAM" id="MobiDB-lite"/>
    </source>
</evidence>
<dbReference type="InterPro" id="IPR002048">
    <property type="entry name" value="EF_hand_dom"/>
</dbReference>
<dbReference type="Proteomes" id="UP000013827">
    <property type="component" value="Unassembled WGS sequence"/>
</dbReference>
<dbReference type="STRING" id="2903.R1EY99"/>
<evidence type="ECO:0000313" key="4">
    <source>
        <dbReference type="EnsemblProtists" id="EOD27936"/>
    </source>
</evidence>
<dbReference type="PROSITE" id="PS50222">
    <property type="entry name" value="EF_HAND_2"/>
    <property type="match status" value="1"/>
</dbReference>
<evidence type="ECO:0000259" key="3">
    <source>
        <dbReference type="PROSITE" id="PS50222"/>
    </source>
</evidence>
<dbReference type="GO" id="GO:0005509">
    <property type="term" value="F:calcium ion binding"/>
    <property type="evidence" value="ECO:0007669"/>
    <property type="project" value="InterPro"/>
</dbReference>
<dbReference type="Gene3D" id="1.10.238.10">
    <property type="entry name" value="EF-hand"/>
    <property type="match status" value="2"/>
</dbReference>
<dbReference type="EnsemblProtists" id="EOD27936">
    <property type="protein sequence ID" value="EOD27936"/>
    <property type="gene ID" value="EMIHUDRAFT_457104"/>
</dbReference>
<dbReference type="HOGENOM" id="CLU_038415_0_0_1"/>
<reference evidence="5" key="1">
    <citation type="journal article" date="2013" name="Nature">
        <title>Pan genome of the phytoplankton Emiliania underpins its global distribution.</title>
        <authorList>
            <person name="Read B.A."/>
            <person name="Kegel J."/>
            <person name="Klute M.J."/>
            <person name="Kuo A."/>
            <person name="Lefebvre S.C."/>
            <person name="Maumus F."/>
            <person name="Mayer C."/>
            <person name="Miller J."/>
            <person name="Monier A."/>
            <person name="Salamov A."/>
            <person name="Young J."/>
            <person name="Aguilar M."/>
            <person name="Claverie J.M."/>
            <person name="Frickenhaus S."/>
            <person name="Gonzalez K."/>
            <person name="Herman E.K."/>
            <person name="Lin Y.C."/>
            <person name="Napier J."/>
            <person name="Ogata H."/>
            <person name="Sarno A.F."/>
            <person name="Shmutz J."/>
            <person name="Schroeder D."/>
            <person name="de Vargas C."/>
            <person name="Verret F."/>
            <person name="von Dassow P."/>
            <person name="Valentin K."/>
            <person name="Van de Peer Y."/>
            <person name="Wheeler G."/>
            <person name="Dacks J.B."/>
            <person name="Delwiche C.F."/>
            <person name="Dyhrman S.T."/>
            <person name="Glockner G."/>
            <person name="John U."/>
            <person name="Richards T."/>
            <person name="Worden A.Z."/>
            <person name="Zhang X."/>
            <person name="Grigoriev I.V."/>
            <person name="Allen A.E."/>
            <person name="Bidle K."/>
            <person name="Borodovsky M."/>
            <person name="Bowler C."/>
            <person name="Brownlee C."/>
            <person name="Cock J.M."/>
            <person name="Elias M."/>
            <person name="Gladyshev V.N."/>
            <person name="Groth M."/>
            <person name="Guda C."/>
            <person name="Hadaegh A."/>
            <person name="Iglesias-Rodriguez M.D."/>
            <person name="Jenkins J."/>
            <person name="Jones B.M."/>
            <person name="Lawson T."/>
            <person name="Leese F."/>
            <person name="Lindquist E."/>
            <person name="Lobanov A."/>
            <person name="Lomsadze A."/>
            <person name="Malik S.B."/>
            <person name="Marsh M.E."/>
            <person name="Mackinder L."/>
            <person name="Mock T."/>
            <person name="Mueller-Roeber B."/>
            <person name="Pagarete A."/>
            <person name="Parker M."/>
            <person name="Probert I."/>
            <person name="Quesneville H."/>
            <person name="Raines C."/>
            <person name="Rensing S.A."/>
            <person name="Riano-Pachon D.M."/>
            <person name="Richier S."/>
            <person name="Rokitta S."/>
            <person name="Shiraiwa Y."/>
            <person name="Soanes D.M."/>
            <person name="van der Giezen M."/>
            <person name="Wahlund T.M."/>
            <person name="Williams B."/>
            <person name="Wilson W."/>
            <person name="Wolfe G."/>
            <person name="Wurch L.L."/>
        </authorList>
    </citation>
    <scope>NUCLEOTIDE SEQUENCE</scope>
</reference>
<dbReference type="KEGG" id="ehx:EMIHUDRAFT_457104"/>
<keyword evidence="1" id="KW-0106">Calcium</keyword>
<dbReference type="Gene3D" id="1.20.58.60">
    <property type="match status" value="1"/>
</dbReference>
<dbReference type="PaxDb" id="2903-EOD27936"/>
<reference evidence="4" key="2">
    <citation type="submission" date="2024-10" db="UniProtKB">
        <authorList>
            <consortium name="EnsemblProtists"/>
        </authorList>
    </citation>
    <scope>IDENTIFICATION</scope>
</reference>
<feature type="domain" description="EF-hand" evidence="3">
    <location>
        <begin position="363"/>
        <end position="398"/>
    </location>
</feature>
<dbReference type="eggNOG" id="KOG0035">
    <property type="taxonomic scope" value="Eukaryota"/>
</dbReference>
<dbReference type="SMART" id="SM01184">
    <property type="entry name" value="efhand_Ca_insen"/>
    <property type="match status" value="1"/>
</dbReference>
<protein>
    <recommendedName>
        <fullName evidence="3">EF-hand domain-containing protein</fullName>
    </recommendedName>
</protein>
<dbReference type="PROSITE" id="PS00018">
    <property type="entry name" value="EF_HAND_1"/>
    <property type="match status" value="1"/>
</dbReference>
<evidence type="ECO:0000256" key="1">
    <source>
        <dbReference type="ARBA" id="ARBA00022837"/>
    </source>
</evidence>
<dbReference type="InterPro" id="IPR018247">
    <property type="entry name" value="EF_Hand_1_Ca_BS"/>
</dbReference>
<organism evidence="4 5">
    <name type="scientific">Emiliania huxleyi (strain CCMP1516)</name>
    <dbReference type="NCBI Taxonomy" id="280463"/>
    <lineage>
        <taxon>Eukaryota</taxon>
        <taxon>Haptista</taxon>
        <taxon>Haptophyta</taxon>
        <taxon>Prymnesiophyceae</taxon>
        <taxon>Isochrysidales</taxon>
        <taxon>Noelaerhabdaceae</taxon>
        <taxon>Emiliania</taxon>
    </lineage>
</organism>
<keyword evidence="5" id="KW-1185">Reference proteome</keyword>
<dbReference type="GeneID" id="17273481"/>
<feature type="region of interest" description="Disordered" evidence="2">
    <location>
        <begin position="1"/>
        <end position="34"/>
    </location>
</feature>
<dbReference type="SUPFAM" id="SSF47473">
    <property type="entry name" value="EF-hand"/>
    <property type="match status" value="1"/>
</dbReference>
<sequence length="505" mass="55971">MVDMKALEKVASPPTPKGQRASKGVKVVPLHDGPSESVADVQAKLNMLTAHNEELSGRQATVPELDKLLAKIGELGCPPMRQFSLTNRTSVIKERIKDLEALGTESEQRLREEYAHQQKMDEMRLVFAKKAEALNRAMEERVDTFSEIFVVDTVAEAEQQVAEIDGYRESLEALQCDLDAIAAYAEEMGSMRISRNPYSRFGMPDLLAHMSRCEAALEARQVSVQEALAHQQQIDATKKAFAAAADAILEFVKAERVKLDAVAPPGLVIQPDDTAAIEKGKAMGSALDALMAPDAKEGRDAKLLPAQELSDKLMEAAELDNPYTAQTIMTLKTQIDLLDKVLRDKRSFVEGQLARAQAEITSEQYEEIKKVFYHFDKSKDGLLNQLEFAAAIKAMDFEIADHEQEPTFLRFAKEGQRAEEPAAMTIDLSGFTTFVLQQYKDNDTKDTLFAAFETVANGKDTLSAEDIRAAIPQEEADYLLSQLELKDGDHGLEYKKFTEAIYGGT</sequence>